<dbReference type="PANTHER" id="PTHR21301:SF10">
    <property type="entry name" value="REVERSE TRANSCRIPTASE DOMAIN-CONTAINING PROTEIN"/>
    <property type="match status" value="1"/>
</dbReference>
<dbReference type="Proteomes" id="UP000663834">
    <property type="component" value="Unassembled WGS sequence"/>
</dbReference>
<feature type="domain" description="Helix-turn-helix" evidence="2">
    <location>
        <begin position="839"/>
        <end position="898"/>
    </location>
</feature>
<dbReference type="InterPro" id="IPR058912">
    <property type="entry name" value="HTH_animal"/>
</dbReference>
<evidence type="ECO:0000256" key="1">
    <source>
        <dbReference type="SAM" id="MobiDB-lite"/>
    </source>
</evidence>
<evidence type="ECO:0000313" key="3">
    <source>
        <dbReference type="EMBL" id="CAF1395384.1"/>
    </source>
</evidence>
<comment type="caution">
    <text evidence="3">The sequence shown here is derived from an EMBL/GenBank/DDBJ whole genome shotgun (WGS) entry which is preliminary data.</text>
</comment>
<gene>
    <name evidence="3" type="ORF">KQP761_LOCUS9429</name>
</gene>
<proteinExistence type="predicted"/>
<reference evidence="3" key="1">
    <citation type="submission" date="2021-02" db="EMBL/GenBank/DDBJ databases">
        <authorList>
            <person name="Nowell W R."/>
        </authorList>
    </citation>
    <scope>NUCLEOTIDE SEQUENCE</scope>
</reference>
<dbReference type="OrthoDB" id="10018615at2759"/>
<dbReference type="Pfam" id="PF26215">
    <property type="entry name" value="HTH_animal"/>
    <property type="match status" value="1"/>
</dbReference>
<name>A0A815KTQ5_9BILA</name>
<organism evidence="3 4">
    <name type="scientific">Rotaria magnacalcarata</name>
    <dbReference type="NCBI Taxonomy" id="392030"/>
    <lineage>
        <taxon>Eukaryota</taxon>
        <taxon>Metazoa</taxon>
        <taxon>Spiralia</taxon>
        <taxon>Gnathifera</taxon>
        <taxon>Rotifera</taxon>
        <taxon>Eurotatoria</taxon>
        <taxon>Bdelloidea</taxon>
        <taxon>Philodinida</taxon>
        <taxon>Philodinidae</taxon>
        <taxon>Rotaria</taxon>
    </lineage>
</organism>
<dbReference type="AlphaFoldDB" id="A0A815KTQ5"/>
<accession>A0A815KTQ5</accession>
<protein>
    <recommendedName>
        <fullName evidence="2">Helix-turn-helix domain-containing protein</fullName>
    </recommendedName>
</protein>
<sequence length="1014" mass="120510">MNKRPRLSMTSDDHHTAIKKPKINCDHNDKNDPYEEIDESENEIPKYLLLTNPLFIRMIQNFIDTTSSSPEIAELQKFAVYMHHIKMLQLKKQISLTYLLSGTGQLGSSEFELVPVDRRVWPIQVKNVLIEQQKNLSSITTMEINHDQDDHATCETLVRQRSKETDEKIDYYQNKLDEIKDHFMESNSNIEIAIEHYVQQYGIQVLQLKSNLKKALIKYDYDTEMLERQYKQQKPNEYQIQIAQHLYERRAEAEKAKRTLKELKYRIFYNRPLLSLDSIENSKNTANNTSTTTTTTINSETSQQKSWLNTYEKQIERKKMNLMAMYIAKAESQFYQCQKIFDDELSRMWQNHRNLVKNQGMTTTLIHLIERRLALITEKFRQIYNYRFDYYLQNDQQQQQQQRIGFSTSLIIDTTHHTLTKKEIQLLNRGPSYVPPYQLSISSSMTTNDEIIKRKYAPLKHQLATLFSKYHINIAVSMDIEQKINGQFKNLFSISLPNTIRQRALYEKQLVQSIHRSLLKNNLILRRTADNMNSFYLGNLQNFQTKANQYLSNSDSFQLIMTLNETNDQEPLHDKFHGMIESINFALKILKHRKAIDPHTITRLFLDPTKVQLSDMDFLCDISHENELQLVPLLPHLNTMTSKIGQYLNQLLRPFADRIMKTTQFHHDIDFIQKLNHYAYSHTNIIDRIGYFLQDNLVTNKLEQISIMTIKNLLQLFLYNNIFRYNEHIYAFTKGSPTTMPITDTLSSIYLFQWQAKLLRIIKQKDEFFGRCKDELFFTWNSSSNELQDLLQSIKIQYPNVYFHTSIGSNVNYLNLYITNQNGQLYTRVNRDATLKENYILPYVTGHPKLMYSIWFRSALIRAACCCSLVKDFQQERIYLELTLLVNGYSLRFVEHHVQHFFDYFHAYNMRYLMDQMIYETFRQHWFDFITMKNESQEMTQQIDDNGHLIRLNYLYEQGPRCQFNQEFYQLWSSYFKNHSRLSEEKSKVILTTKHVHSLNVLLTQSKLKHQGQV</sequence>
<dbReference type="PANTHER" id="PTHR21301">
    <property type="entry name" value="REVERSE TRANSCRIPTASE"/>
    <property type="match status" value="1"/>
</dbReference>
<dbReference type="EMBL" id="CAJNOW010003803">
    <property type="protein sequence ID" value="CAF1395384.1"/>
    <property type="molecule type" value="Genomic_DNA"/>
</dbReference>
<feature type="region of interest" description="Disordered" evidence="1">
    <location>
        <begin position="1"/>
        <end position="30"/>
    </location>
</feature>
<evidence type="ECO:0000313" key="4">
    <source>
        <dbReference type="Proteomes" id="UP000663834"/>
    </source>
</evidence>
<evidence type="ECO:0000259" key="2">
    <source>
        <dbReference type="Pfam" id="PF26215"/>
    </source>
</evidence>